<dbReference type="KEGG" id="hha:Hhal_1932"/>
<dbReference type="GO" id="GO:0006749">
    <property type="term" value="P:glutathione metabolic process"/>
    <property type="evidence" value="ECO:0007669"/>
    <property type="project" value="InterPro"/>
</dbReference>
<dbReference type="AlphaFoldDB" id="A1WYD4"/>
<dbReference type="PANTHER" id="PTHR43084">
    <property type="entry name" value="PERSULFIDE DIOXYGENASE ETHE1"/>
    <property type="match status" value="1"/>
</dbReference>
<dbReference type="InterPro" id="IPR001279">
    <property type="entry name" value="Metallo-B-lactamas"/>
</dbReference>
<dbReference type="Pfam" id="PF00753">
    <property type="entry name" value="Lactamase_B"/>
    <property type="match status" value="1"/>
</dbReference>
<reference evidence="3" key="1">
    <citation type="submission" date="2006-12" db="EMBL/GenBank/DDBJ databases">
        <title>Complete sequence of Halorhodospira halophila SL1.</title>
        <authorList>
            <consortium name="US DOE Joint Genome Institute"/>
            <person name="Copeland A."/>
            <person name="Lucas S."/>
            <person name="Lapidus A."/>
            <person name="Barry K."/>
            <person name="Detter J.C."/>
            <person name="Glavina del Rio T."/>
            <person name="Hammon N."/>
            <person name="Israni S."/>
            <person name="Dalin E."/>
            <person name="Tice H."/>
            <person name="Pitluck S."/>
            <person name="Saunders E."/>
            <person name="Brettin T."/>
            <person name="Bruce D."/>
            <person name="Han C."/>
            <person name="Tapia R."/>
            <person name="Schmutz J."/>
            <person name="Larimer F."/>
            <person name="Land M."/>
            <person name="Hauser L."/>
            <person name="Kyrpides N."/>
            <person name="Mikhailova N."/>
            <person name="Hoff W."/>
            <person name="Richardson P."/>
        </authorList>
    </citation>
    <scope>NUCLEOTIDE SEQUENCE [LARGE SCALE GENOMIC DNA]</scope>
    <source>
        <strain evidence="3">DSM 244 / SL1</strain>
    </source>
</reference>
<dbReference type="CDD" id="cd07724">
    <property type="entry name" value="POD-like_MBL-fold"/>
    <property type="match status" value="1"/>
</dbReference>
<sequence length="403" mass="44508">MLDTLKTAWTPAVAWEQLLGGGPLFILDVRNPDEFERWRVEGPHDTPTLNAPYFELLDLDDEDEDVNAAVLRGVRQQLTHQLPNDRTILTVCGEGHTSEHLADGLRELGYPALNLEGGMEAWGDFYYHRVVGNHERYTVYQVVRPARGDLSHVVISDGEAAVVDPNRHVEVYEELVHARGARITQVLDTHAHADHISGGPELARRHRVPYYLHPYDAIHPMDMLPARIDFAPLYAEQHVPVGGITLRALHVPGHTLGMVAFLVDGQYLIAGDSIFLESIARPDLGGAAEAWTPLFHESLQRLLALTEDTVVLPGHATDAGIADERGRFSAELGALHRSNPGLRQVDAGLESFRSYILGSLPHFPEAYIEIKRVNIGLAHPDETEARRLEVGKNVCALSEAAAA</sequence>
<name>A1WYD4_HALHL</name>
<dbReference type="SMART" id="SM00450">
    <property type="entry name" value="RHOD"/>
    <property type="match status" value="1"/>
</dbReference>
<dbReference type="SMART" id="SM00849">
    <property type="entry name" value="Lactamase_B"/>
    <property type="match status" value="1"/>
</dbReference>
<dbReference type="EMBL" id="CP000544">
    <property type="protein sequence ID" value="ABM62696.1"/>
    <property type="molecule type" value="Genomic_DNA"/>
</dbReference>
<dbReference type="RefSeq" id="WP_011814718.1">
    <property type="nucleotide sequence ID" value="NC_008789.1"/>
</dbReference>
<proteinExistence type="predicted"/>
<dbReference type="PROSITE" id="PS50206">
    <property type="entry name" value="RHODANESE_3"/>
    <property type="match status" value="1"/>
</dbReference>
<dbReference type="eggNOG" id="COG0491">
    <property type="taxonomic scope" value="Bacteria"/>
</dbReference>
<reference evidence="2 3" key="2">
    <citation type="journal article" date="2013" name="Stand. Genomic Sci.">
        <title>Complete genome sequence of Halorhodospira halophila SL1.</title>
        <authorList>
            <person name="Challacombe J.F."/>
            <person name="Majid S."/>
            <person name="Deole R."/>
            <person name="Brettin T.S."/>
            <person name="Bruce D."/>
            <person name="Delano S.F."/>
            <person name="Detter J.C."/>
            <person name="Gleasner C.D."/>
            <person name="Han C.S."/>
            <person name="Misra M."/>
            <person name="Reitenga K.G."/>
            <person name="Mikhailova N."/>
            <person name="Woyke T."/>
            <person name="Pitluck S."/>
            <person name="Nolan M."/>
            <person name="Land M.L."/>
            <person name="Saunders E."/>
            <person name="Tapia R."/>
            <person name="Lapidus A."/>
            <person name="Ivanova N."/>
            <person name="Hoff W.D."/>
        </authorList>
    </citation>
    <scope>NUCLEOTIDE SEQUENCE [LARGE SCALE GENOMIC DNA]</scope>
    <source>
        <strain evidence="3">DSM 244 / SL1</strain>
    </source>
</reference>
<dbReference type="InterPro" id="IPR001763">
    <property type="entry name" value="Rhodanese-like_dom"/>
</dbReference>
<evidence type="ECO:0000313" key="3">
    <source>
        <dbReference type="Proteomes" id="UP000000647"/>
    </source>
</evidence>
<protein>
    <submittedName>
        <fullName evidence="2">Beta-lactamase domain protein</fullName>
    </submittedName>
</protein>
<organism evidence="2 3">
    <name type="scientific">Halorhodospira halophila (strain DSM 244 / SL1)</name>
    <name type="common">Ectothiorhodospira halophila (strain DSM 244 / SL1)</name>
    <dbReference type="NCBI Taxonomy" id="349124"/>
    <lineage>
        <taxon>Bacteria</taxon>
        <taxon>Pseudomonadati</taxon>
        <taxon>Pseudomonadota</taxon>
        <taxon>Gammaproteobacteria</taxon>
        <taxon>Chromatiales</taxon>
        <taxon>Ectothiorhodospiraceae</taxon>
        <taxon>Halorhodospira</taxon>
    </lineage>
</organism>
<dbReference type="Proteomes" id="UP000000647">
    <property type="component" value="Chromosome"/>
</dbReference>
<dbReference type="HOGENOM" id="CLU_030571_7_2_6"/>
<evidence type="ECO:0000259" key="1">
    <source>
        <dbReference type="PROSITE" id="PS50206"/>
    </source>
</evidence>
<keyword evidence="3" id="KW-1185">Reference proteome</keyword>
<feature type="domain" description="Rhodanese" evidence="1">
    <location>
        <begin position="20"/>
        <end position="131"/>
    </location>
</feature>
<dbReference type="PANTHER" id="PTHR43084:SF7">
    <property type="entry name" value="BETA-LACTAMASE DOMAIN PROTEIN"/>
    <property type="match status" value="1"/>
</dbReference>
<dbReference type="InterPro" id="IPR051682">
    <property type="entry name" value="Mito_Persulfide_Diox"/>
</dbReference>
<dbReference type="Gene3D" id="3.40.250.10">
    <property type="entry name" value="Rhodanese-like domain"/>
    <property type="match status" value="1"/>
</dbReference>
<dbReference type="GO" id="GO:0050313">
    <property type="term" value="F:sulfur dioxygenase activity"/>
    <property type="evidence" value="ECO:0007669"/>
    <property type="project" value="InterPro"/>
</dbReference>
<dbReference type="eggNOG" id="COG0607">
    <property type="taxonomic scope" value="Bacteria"/>
</dbReference>
<dbReference type="SUPFAM" id="SSF56281">
    <property type="entry name" value="Metallo-hydrolase/oxidoreductase"/>
    <property type="match status" value="1"/>
</dbReference>
<dbReference type="STRING" id="349124.Hhal_1932"/>
<dbReference type="InterPro" id="IPR044528">
    <property type="entry name" value="POD-like_MBL-fold"/>
</dbReference>
<dbReference type="Pfam" id="PF00581">
    <property type="entry name" value="Rhodanese"/>
    <property type="match status" value="1"/>
</dbReference>
<dbReference type="InterPro" id="IPR036866">
    <property type="entry name" value="RibonucZ/Hydroxyglut_hydro"/>
</dbReference>
<accession>A1WYD4</accession>
<dbReference type="SUPFAM" id="SSF52821">
    <property type="entry name" value="Rhodanese/Cell cycle control phosphatase"/>
    <property type="match status" value="1"/>
</dbReference>
<dbReference type="Gene3D" id="3.60.15.10">
    <property type="entry name" value="Ribonuclease Z/Hydroxyacylglutathione hydrolase-like"/>
    <property type="match status" value="1"/>
</dbReference>
<gene>
    <name evidence="2" type="ordered locus">Hhal_1932</name>
</gene>
<dbReference type="InterPro" id="IPR036873">
    <property type="entry name" value="Rhodanese-like_dom_sf"/>
</dbReference>
<evidence type="ECO:0000313" key="2">
    <source>
        <dbReference type="EMBL" id="ABM62696.1"/>
    </source>
</evidence>
<dbReference type="OrthoDB" id="9784009at2"/>
<dbReference type="GO" id="GO:0070813">
    <property type="term" value="P:hydrogen sulfide metabolic process"/>
    <property type="evidence" value="ECO:0007669"/>
    <property type="project" value="TreeGrafter"/>
</dbReference>